<evidence type="ECO:0000313" key="4">
    <source>
        <dbReference type="Proteomes" id="UP000658127"/>
    </source>
</evidence>
<evidence type="ECO:0000259" key="2">
    <source>
        <dbReference type="Pfam" id="PF13472"/>
    </source>
</evidence>
<feature type="domain" description="SGNH hydrolase-type esterase" evidence="2">
    <location>
        <begin position="40"/>
        <end position="278"/>
    </location>
</feature>
<feature type="signal peptide" evidence="1">
    <location>
        <begin position="1"/>
        <end position="31"/>
    </location>
</feature>
<dbReference type="InterPro" id="IPR036514">
    <property type="entry name" value="SGNH_hydro_sf"/>
</dbReference>
<dbReference type="CDD" id="cd01823">
    <property type="entry name" value="SEST_like"/>
    <property type="match status" value="1"/>
</dbReference>
<dbReference type="Proteomes" id="UP000658127">
    <property type="component" value="Unassembled WGS sequence"/>
</dbReference>
<gene>
    <name evidence="3" type="ORF">GCM10011610_65250</name>
</gene>
<proteinExistence type="predicted"/>
<dbReference type="InterPro" id="IPR037460">
    <property type="entry name" value="SEST-like"/>
</dbReference>
<keyword evidence="4" id="KW-1185">Reference proteome</keyword>
<dbReference type="RefSeq" id="WP_189034354.1">
    <property type="nucleotide sequence ID" value="NZ_BMNE01000012.1"/>
</dbReference>
<dbReference type="SUPFAM" id="SSF52266">
    <property type="entry name" value="SGNH hydrolase"/>
    <property type="match status" value="1"/>
</dbReference>
<name>A0ABQ2L316_9NOCA</name>
<dbReference type="InterPro" id="IPR013830">
    <property type="entry name" value="SGNH_hydro"/>
</dbReference>
<organism evidence="3 4">
    <name type="scientific">Nocardia rhizosphaerihabitans</name>
    <dbReference type="NCBI Taxonomy" id="1691570"/>
    <lineage>
        <taxon>Bacteria</taxon>
        <taxon>Bacillati</taxon>
        <taxon>Actinomycetota</taxon>
        <taxon>Actinomycetes</taxon>
        <taxon>Mycobacteriales</taxon>
        <taxon>Nocardiaceae</taxon>
        <taxon>Nocardia</taxon>
    </lineage>
</organism>
<keyword evidence="1" id="KW-0732">Signal</keyword>
<sequence>MINVVRTQIAAAITTAITAGLALVAAAPVQATPGLSPYVAMGDSYSAGSGIIPLDPTVTPVCARTTRNYPNLVAKSLGLASFTDVTCGDADTSHFYQKQWPSLTPQLDAVTADTKLVTLTIGGNNNDTLIKVISACISAGSATVGLGNPCEEIYGTRFVDDILNKTFPDVKKALTDIRAKAPSAKVAIVGYPQVMPADNTNCFLTMPIAKGDVPYINNIQGTLNSVVKRAADETGATFVDMSSSVGHDACKPIGTRWVEPAVWGLNFVPIHPNATGMQKMADQVLAAIR</sequence>
<evidence type="ECO:0000256" key="1">
    <source>
        <dbReference type="SAM" id="SignalP"/>
    </source>
</evidence>
<dbReference type="PANTHER" id="PTHR37981:SF1">
    <property type="entry name" value="SGNH HYDROLASE-TYPE ESTERASE DOMAIN-CONTAINING PROTEIN"/>
    <property type="match status" value="1"/>
</dbReference>
<feature type="chain" id="PRO_5045560308" evidence="1">
    <location>
        <begin position="32"/>
        <end position="289"/>
    </location>
</feature>
<dbReference type="PANTHER" id="PTHR37981">
    <property type="entry name" value="LIPASE 2"/>
    <property type="match status" value="1"/>
</dbReference>
<evidence type="ECO:0000313" key="3">
    <source>
        <dbReference type="EMBL" id="GGN98364.1"/>
    </source>
</evidence>
<accession>A0ABQ2L316</accession>
<reference evidence="4" key="1">
    <citation type="journal article" date="2019" name="Int. J. Syst. Evol. Microbiol.">
        <title>The Global Catalogue of Microorganisms (GCM) 10K type strain sequencing project: providing services to taxonomists for standard genome sequencing and annotation.</title>
        <authorList>
            <consortium name="The Broad Institute Genomics Platform"/>
            <consortium name="The Broad Institute Genome Sequencing Center for Infectious Disease"/>
            <person name="Wu L."/>
            <person name="Ma J."/>
        </authorList>
    </citation>
    <scope>NUCLEOTIDE SEQUENCE [LARGE SCALE GENOMIC DNA]</scope>
    <source>
        <strain evidence="4">CGMCC 4.7329</strain>
    </source>
</reference>
<dbReference type="EMBL" id="BMNE01000012">
    <property type="protein sequence ID" value="GGN98364.1"/>
    <property type="molecule type" value="Genomic_DNA"/>
</dbReference>
<dbReference type="Pfam" id="PF13472">
    <property type="entry name" value="Lipase_GDSL_2"/>
    <property type="match status" value="1"/>
</dbReference>
<protein>
    <submittedName>
        <fullName evidence="3">Lipase 2</fullName>
    </submittedName>
</protein>
<dbReference type="Gene3D" id="3.40.50.1110">
    <property type="entry name" value="SGNH hydrolase"/>
    <property type="match status" value="1"/>
</dbReference>
<comment type="caution">
    <text evidence="3">The sequence shown here is derived from an EMBL/GenBank/DDBJ whole genome shotgun (WGS) entry which is preliminary data.</text>
</comment>